<dbReference type="EMBL" id="LAZR01055807">
    <property type="protein sequence ID" value="KKK75567.1"/>
    <property type="molecule type" value="Genomic_DNA"/>
</dbReference>
<name>A0A0F8Y2E9_9ZZZZ</name>
<gene>
    <name evidence="3" type="ORF">LCGC14_2872420</name>
</gene>
<dbReference type="AlphaFoldDB" id="A0A0F8Y2E9"/>
<feature type="non-terminal residue" evidence="3">
    <location>
        <position position="392"/>
    </location>
</feature>
<organism evidence="3">
    <name type="scientific">marine sediment metagenome</name>
    <dbReference type="NCBI Taxonomy" id="412755"/>
    <lineage>
        <taxon>unclassified sequences</taxon>
        <taxon>metagenomes</taxon>
        <taxon>ecological metagenomes</taxon>
    </lineage>
</organism>
<dbReference type="Pfam" id="PF03237">
    <property type="entry name" value="Terminase_6N"/>
    <property type="match status" value="1"/>
</dbReference>
<feature type="domain" description="Terminase large subunit gp17-like C-terminal" evidence="2">
    <location>
        <begin position="267"/>
        <end position="377"/>
    </location>
</feature>
<comment type="caution">
    <text evidence="3">The sequence shown here is derived from an EMBL/GenBank/DDBJ whole genome shotgun (WGS) entry which is preliminary data.</text>
</comment>
<evidence type="ECO:0000259" key="2">
    <source>
        <dbReference type="Pfam" id="PF17289"/>
    </source>
</evidence>
<feature type="non-terminal residue" evidence="3">
    <location>
        <position position="1"/>
    </location>
</feature>
<evidence type="ECO:0000313" key="3">
    <source>
        <dbReference type="EMBL" id="KKK75567.1"/>
    </source>
</evidence>
<sequence>QQAEWILKNKSNPVLFQEEYLEQTPHDKQREVLLSSQKNKVIVCGRRSGKTQMIAGELIRGAITREYKRQIVIAPRYKQTLIVYNKILELMHKGKRGNDILRVVQNPYPVIELIGGGIDFGSADNPDSLRGEAYDRVFIDESAFIKEGAMDAIKPLTFDTGAPIWETTTPWGKGSVWERWRRGLKGDSDYGCFHYNYKDNIYLADEGVKEIEKDIKEWGEDSIYVQCEIYGNFIEDRDVYFKQELVDTCIDEYSMGTAQPKSEFYLGVDFARMGEDETVMIVIEKDMQQRIKVNFIENLKGKKLTESVGVIKVLNEQYNFEKIYLDETGLGAGPTDMLVEAFGNVVEGVTFTTKSKMDMYSNLKKMMQQGRIKFPNHKKLIYQLLDLRYETQ</sequence>
<protein>
    <recommendedName>
        <fullName evidence="2">Terminase large subunit gp17-like C-terminal domain-containing protein</fullName>
    </recommendedName>
</protein>
<evidence type="ECO:0000256" key="1">
    <source>
        <dbReference type="ARBA" id="ARBA00022612"/>
    </source>
</evidence>
<dbReference type="InterPro" id="IPR035421">
    <property type="entry name" value="Terminase_6C"/>
</dbReference>
<dbReference type="Gene3D" id="3.30.420.240">
    <property type="match status" value="1"/>
</dbReference>
<keyword evidence="1" id="KW-1188">Viral release from host cell</keyword>
<accession>A0A0F8Y2E9</accession>
<dbReference type="Pfam" id="PF17289">
    <property type="entry name" value="Terminase_6C"/>
    <property type="match status" value="1"/>
</dbReference>
<proteinExistence type="predicted"/>
<dbReference type="Gene3D" id="3.40.50.300">
    <property type="entry name" value="P-loop containing nucleotide triphosphate hydrolases"/>
    <property type="match status" value="1"/>
</dbReference>
<dbReference type="InterPro" id="IPR027417">
    <property type="entry name" value="P-loop_NTPase"/>
</dbReference>
<reference evidence="3" key="1">
    <citation type="journal article" date="2015" name="Nature">
        <title>Complex archaea that bridge the gap between prokaryotes and eukaryotes.</title>
        <authorList>
            <person name="Spang A."/>
            <person name="Saw J.H."/>
            <person name="Jorgensen S.L."/>
            <person name="Zaremba-Niedzwiedzka K."/>
            <person name="Martijn J."/>
            <person name="Lind A.E."/>
            <person name="van Eijk R."/>
            <person name="Schleper C."/>
            <person name="Guy L."/>
            <person name="Ettema T.J."/>
        </authorList>
    </citation>
    <scope>NUCLEOTIDE SEQUENCE</scope>
</reference>